<protein>
    <submittedName>
        <fullName evidence="9">Glycosyltransferase 87 family protein</fullName>
    </submittedName>
</protein>
<dbReference type="Pfam" id="PF09594">
    <property type="entry name" value="GT87"/>
    <property type="match status" value="1"/>
</dbReference>
<organism evidence="9 10">
    <name type="scientific">Streptomyces beihaiensis</name>
    <dbReference type="NCBI Taxonomy" id="2984495"/>
    <lineage>
        <taxon>Bacteria</taxon>
        <taxon>Bacillati</taxon>
        <taxon>Actinomycetota</taxon>
        <taxon>Actinomycetes</taxon>
        <taxon>Kitasatosporales</taxon>
        <taxon>Streptomycetaceae</taxon>
        <taxon>Streptomyces</taxon>
    </lineage>
</organism>
<feature type="transmembrane region" description="Helical" evidence="8">
    <location>
        <begin position="187"/>
        <end position="208"/>
    </location>
</feature>
<dbReference type="EMBL" id="JAPHNL010000295">
    <property type="protein sequence ID" value="MCX3063145.1"/>
    <property type="molecule type" value="Genomic_DNA"/>
</dbReference>
<evidence type="ECO:0000256" key="2">
    <source>
        <dbReference type="ARBA" id="ARBA00022475"/>
    </source>
</evidence>
<comment type="similarity">
    <text evidence="7">Belongs to the glycosyltransferase 87 family.</text>
</comment>
<evidence type="ECO:0000256" key="3">
    <source>
        <dbReference type="ARBA" id="ARBA00022679"/>
    </source>
</evidence>
<accession>A0ABT3U4I3</accession>
<name>A0ABT3U4I3_9ACTN</name>
<keyword evidence="3" id="KW-0808">Transferase</keyword>
<gene>
    <name evidence="9" type="ORF">OFY01_25980</name>
</gene>
<keyword evidence="4 8" id="KW-0812">Transmembrane</keyword>
<feature type="transmembrane region" description="Helical" evidence="8">
    <location>
        <begin position="12"/>
        <end position="32"/>
    </location>
</feature>
<evidence type="ECO:0000256" key="8">
    <source>
        <dbReference type="SAM" id="Phobius"/>
    </source>
</evidence>
<feature type="transmembrane region" description="Helical" evidence="8">
    <location>
        <begin position="252"/>
        <end position="272"/>
    </location>
</feature>
<keyword evidence="2" id="KW-1003">Cell membrane</keyword>
<evidence type="ECO:0000256" key="6">
    <source>
        <dbReference type="ARBA" id="ARBA00023136"/>
    </source>
</evidence>
<feature type="transmembrane region" description="Helical" evidence="8">
    <location>
        <begin position="341"/>
        <end position="365"/>
    </location>
</feature>
<evidence type="ECO:0000313" key="10">
    <source>
        <dbReference type="Proteomes" id="UP001163064"/>
    </source>
</evidence>
<evidence type="ECO:0000256" key="5">
    <source>
        <dbReference type="ARBA" id="ARBA00022989"/>
    </source>
</evidence>
<evidence type="ECO:0000313" key="9">
    <source>
        <dbReference type="EMBL" id="MCX3063145.1"/>
    </source>
</evidence>
<evidence type="ECO:0000256" key="1">
    <source>
        <dbReference type="ARBA" id="ARBA00004651"/>
    </source>
</evidence>
<comment type="subcellular location">
    <subcellularLocation>
        <location evidence="1">Cell membrane</location>
        <topology evidence="1">Multi-pass membrane protein</topology>
    </subcellularLocation>
</comment>
<dbReference type="Proteomes" id="UP001163064">
    <property type="component" value="Unassembled WGS sequence"/>
</dbReference>
<evidence type="ECO:0000256" key="4">
    <source>
        <dbReference type="ARBA" id="ARBA00022692"/>
    </source>
</evidence>
<comment type="caution">
    <text evidence="9">The sequence shown here is derived from an EMBL/GenBank/DDBJ whole genome shotgun (WGS) entry which is preliminary data.</text>
</comment>
<keyword evidence="6 8" id="KW-0472">Membrane</keyword>
<reference evidence="9" key="1">
    <citation type="submission" date="2022-10" db="EMBL/GenBank/DDBJ databases">
        <title>Streptomyces beihaiensis sp. nov., a chitin degrading actinobacterium, isolated from shrimp pond soil.</title>
        <authorList>
            <person name="Xie J."/>
            <person name="Shen N."/>
        </authorList>
    </citation>
    <scope>NUCLEOTIDE SEQUENCE</scope>
    <source>
        <strain evidence="9">GXMU-J5</strain>
    </source>
</reference>
<sequence>MRRRTARVRAVHAVYALLAVQLVGVTVFAVAWNSLDFHIYWEGGRALTHGAELYRKQLVAHWFTNTPFMGLVFVPIGRVPLTVARVVWELASVGAFTSACVSAVRLGGFSCTRSRTAAVVAAGLFLQPMWQSIFLGQVNPFLLALVLADIRGVAAGRRWAGIMIGVAAAVKLTPAIFVVMLLCARRFRAVAVATGTFVVCELAAFLVAPEASKVYWSGVFLDTSRVGAQYVSNQSPFGALARLLGGPDHVGGWYLVVPLVLGAAGIAVAVAWARRGDWLSAATVAGVTGLLVSPISWAHHWMWIVPALVVLVRDRRRWWAAGVYLLFCLSPLWWMPRDYGFHGVITLVVNCYLLSGVAFLAYMAWRLRRRDGRPAPTVQPAQPVQPVRLAGQALVPERFLRASGERR</sequence>
<dbReference type="RefSeq" id="WP_266603841.1">
    <property type="nucleotide sequence ID" value="NZ_JAPHNL010000295.1"/>
</dbReference>
<dbReference type="InterPro" id="IPR018584">
    <property type="entry name" value="GT87"/>
</dbReference>
<feature type="transmembrane region" description="Helical" evidence="8">
    <location>
        <begin position="160"/>
        <end position="181"/>
    </location>
</feature>
<keyword evidence="5 8" id="KW-1133">Transmembrane helix</keyword>
<feature type="transmembrane region" description="Helical" evidence="8">
    <location>
        <begin position="318"/>
        <end position="335"/>
    </location>
</feature>
<evidence type="ECO:0000256" key="7">
    <source>
        <dbReference type="ARBA" id="ARBA00024033"/>
    </source>
</evidence>
<proteinExistence type="inferred from homology"/>
<keyword evidence="10" id="KW-1185">Reference proteome</keyword>